<comment type="caution">
    <text evidence="3">The sequence shown here is derived from an EMBL/GenBank/DDBJ whole genome shotgun (WGS) entry which is preliminary data.</text>
</comment>
<feature type="region of interest" description="Disordered" evidence="1">
    <location>
        <begin position="98"/>
        <end position="132"/>
    </location>
</feature>
<proteinExistence type="predicted"/>
<evidence type="ECO:0000256" key="2">
    <source>
        <dbReference type="SAM" id="SignalP"/>
    </source>
</evidence>
<reference evidence="3 4" key="1">
    <citation type="submission" date="2022-12" db="EMBL/GenBank/DDBJ databases">
        <title>Genomic features and morphological characterization of a novel Knufia sp. strain isolated from spacecraft assembly facility.</title>
        <authorList>
            <person name="Teixeira M."/>
            <person name="Chander A.M."/>
            <person name="Stajich J.E."/>
            <person name="Venkateswaran K."/>
        </authorList>
    </citation>
    <scope>NUCLEOTIDE SEQUENCE [LARGE SCALE GENOMIC DNA]</scope>
    <source>
        <strain evidence="3 4">FJI-L2-BK-P2</strain>
    </source>
</reference>
<evidence type="ECO:0000313" key="3">
    <source>
        <dbReference type="EMBL" id="KAK5952166.1"/>
    </source>
</evidence>
<keyword evidence="2" id="KW-0732">Signal</keyword>
<feature type="compositionally biased region" description="Basic and acidic residues" evidence="1">
    <location>
        <begin position="102"/>
        <end position="112"/>
    </location>
</feature>
<dbReference type="AlphaFoldDB" id="A0AAN8F661"/>
<feature type="chain" id="PRO_5043021729" evidence="2">
    <location>
        <begin position="20"/>
        <end position="195"/>
    </location>
</feature>
<organism evidence="3 4">
    <name type="scientific">Knufia fluminis</name>
    <dbReference type="NCBI Taxonomy" id="191047"/>
    <lineage>
        <taxon>Eukaryota</taxon>
        <taxon>Fungi</taxon>
        <taxon>Dikarya</taxon>
        <taxon>Ascomycota</taxon>
        <taxon>Pezizomycotina</taxon>
        <taxon>Eurotiomycetes</taxon>
        <taxon>Chaetothyriomycetidae</taxon>
        <taxon>Chaetothyriales</taxon>
        <taxon>Trichomeriaceae</taxon>
        <taxon>Knufia</taxon>
    </lineage>
</organism>
<feature type="signal peptide" evidence="2">
    <location>
        <begin position="1"/>
        <end position="19"/>
    </location>
</feature>
<evidence type="ECO:0000313" key="4">
    <source>
        <dbReference type="Proteomes" id="UP001316803"/>
    </source>
</evidence>
<gene>
    <name evidence="3" type="ORF">OHC33_006639</name>
</gene>
<sequence length="195" mass="21517">MSTLILSLTLLLFISGATADDSCAKLFPSEPCFQQECWPALHPNERSSTFSSTENKTIPSTSRPVTGSSDPINDFSFVLELDNFDGLISTTPDIASSNSKDLPYKASDKDTTPKPPTRALDKRGGKKQSMPGNICPTLTPTCYDFLYRHRKKVFAGKDYTKLVCCLGIWVWSSDWEIASTPVIYSPPGECTLPEY</sequence>
<dbReference type="Proteomes" id="UP001316803">
    <property type="component" value="Unassembled WGS sequence"/>
</dbReference>
<feature type="compositionally biased region" description="Polar residues" evidence="1">
    <location>
        <begin position="46"/>
        <end position="67"/>
    </location>
</feature>
<dbReference type="EMBL" id="JAKLMC020000016">
    <property type="protein sequence ID" value="KAK5952166.1"/>
    <property type="molecule type" value="Genomic_DNA"/>
</dbReference>
<feature type="region of interest" description="Disordered" evidence="1">
    <location>
        <begin position="44"/>
        <end position="67"/>
    </location>
</feature>
<evidence type="ECO:0000256" key="1">
    <source>
        <dbReference type="SAM" id="MobiDB-lite"/>
    </source>
</evidence>
<keyword evidence="4" id="KW-1185">Reference proteome</keyword>
<protein>
    <submittedName>
        <fullName evidence="3">Uncharacterized protein</fullName>
    </submittedName>
</protein>
<accession>A0AAN8F661</accession>
<name>A0AAN8F661_9EURO</name>